<keyword evidence="2" id="KW-0805">Transcription regulation</keyword>
<evidence type="ECO:0000256" key="4">
    <source>
        <dbReference type="ARBA" id="ARBA00023163"/>
    </source>
</evidence>
<keyword evidence="9" id="KW-1185">Reference proteome</keyword>
<dbReference type="Proteomes" id="UP000828390">
    <property type="component" value="Unassembled WGS sequence"/>
</dbReference>
<gene>
    <name evidence="8" type="ORF">DPMN_072885</name>
</gene>
<dbReference type="GO" id="GO:0000978">
    <property type="term" value="F:RNA polymerase II cis-regulatory region sequence-specific DNA binding"/>
    <property type="evidence" value="ECO:0007669"/>
    <property type="project" value="InterPro"/>
</dbReference>
<protein>
    <recommendedName>
        <fullName evidence="7">T-box domain-containing protein</fullName>
    </recommendedName>
</protein>
<dbReference type="PRINTS" id="PR00937">
    <property type="entry name" value="TBOX"/>
</dbReference>
<dbReference type="PANTHER" id="PTHR11267:SF201">
    <property type="entry name" value="T-BOX DOMAIN-CONTAINING PROTEIN"/>
    <property type="match status" value="1"/>
</dbReference>
<evidence type="ECO:0000313" key="9">
    <source>
        <dbReference type="Proteomes" id="UP000828390"/>
    </source>
</evidence>
<evidence type="ECO:0000256" key="3">
    <source>
        <dbReference type="ARBA" id="ARBA00023125"/>
    </source>
</evidence>
<dbReference type="GO" id="GO:0000785">
    <property type="term" value="C:chromatin"/>
    <property type="evidence" value="ECO:0007669"/>
    <property type="project" value="TreeGrafter"/>
</dbReference>
<keyword evidence="3 6" id="KW-0238">DNA-binding</keyword>
<dbReference type="GO" id="GO:0005634">
    <property type="term" value="C:nucleus"/>
    <property type="evidence" value="ECO:0007669"/>
    <property type="project" value="UniProtKB-SubCell"/>
</dbReference>
<dbReference type="InterPro" id="IPR018186">
    <property type="entry name" value="TF_T-box_CS"/>
</dbReference>
<dbReference type="SUPFAM" id="SSF49417">
    <property type="entry name" value="p53-like transcription factors"/>
    <property type="match status" value="1"/>
</dbReference>
<dbReference type="AlphaFoldDB" id="A0A9D4BY65"/>
<evidence type="ECO:0000313" key="8">
    <source>
        <dbReference type="EMBL" id="KAH3713119.1"/>
    </source>
</evidence>
<evidence type="ECO:0000256" key="1">
    <source>
        <dbReference type="ARBA" id="ARBA00004123"/>
    </source>
</evidence>
<sequence length="63" mass="7119">MHLIQVLQDRVSYNHVTCVPTDGRVYLHPDSPNSGAHWMKQDIVFSKLKLTNNKNAETGQVSV</sequence>
<proteinExistence type="predicted"/>
<organism evidence="8 9">
    <name type="scientific">Dreissena polymorpha</name>
    <name type="common">Zebra mussel</name>
    <name type="synonym">Mytilus polymorpha</name>
    <dbReference type="NCBI Taxonomy" id="45954"/>
    <lineage>
        <taxon>Eukaryota</taxon>
        <taxon>Metazoa</taxon>
        <taxon>Spiralia</taxon>
        <taxon>Lophotrochozoa</taxon>
        <taxon>Mollusca</taxon>
        <taxon>Bivalvia</taxon>
        <taxon>Autobranchia</taxon>
        <taxon>Heteroconchia</taxon>
        <taxon>Euheterodonta</taxon>
        <taxon>Imparidentia</taxon>
        <taxon>Neoheterodontei</taxon>
        <taxon>Myida</taxon>
        <taxon>Dreissenoidea</taxon>
        <taxon>Dreissenidae</taxon>
        <taxon>Dreissena</taxon>
    </lineage>
</organism>
<dbReference type="GO" id="GO:0001708">
    <property type="term" value="P:cell fate specification"/>
    <property type="evidence" value="ECO:0007669"/>
    <property type="project" value="TreeGrafter"/>
</dbReference>
<dbReference type="PROSITE" id="PS50252">
    <property type="entry name" value="TBOX_3"/>
    <property type="match status" value="1"/>
</dbReference>
<dbReference type="InterPro" id="IPR046360">
    <property type="entry name" value="T-box_DNA-bd"/>
</dbReference>
<dbReference type="PROSITE" id="PS01264">
    <property type="entry name" value="TBOX_2"/>
    <property type="match status" value="1"/>
</dbReference>
<keyword evidence="4" id="KW-0804">Transcription</keyword>
<dbReference type="Gene3D" id="2.60.40.820">
    <property type="entry name" value="Transcription factor, T-box"/>
    <property type="match status" value="1"/>
</dbReference>
<name>A0A9D4BY65_DREPO</name>
<evidence type="ECO:0000256" key="5">
    <source>
        <dbReference type="ARBA" id="ARBA00023242"/>
    </source>
</evidence>
<dbReference type="InterPro" id="IPR001699">
    <property type="entry name" value="TF_T-box"/>
</dbReference>
<evidence type="ECO:0000256" key="2">
    <source>
        <dbReference type="ARBA" id="ARBA00023015"/>
    </source>
</evidence>
<dbReference type="GO" id="GO:0000981">
    <property type="term" value="F:DNA-binding transcription factor activity, RNA polymerase II-specific"/>
    <property type="evidence" value="ECO:0007669"/>
    <property type="project" value="TreeGrafter"/>
</dbReference>
<feature type="domain" description="T-box" evidence="7">
    <location>
        <begin position="24"/>
        <end position="63"/>
    </location>
</feature>
<comment type="caution">
    <text evidence="6">Lacks conserved residue(s) required for the propagation of feature annotation.</text>
</comment>
<comment type="subcellular location">
    <subcellularLocation>
        <location evidence="1 6">Nucleus</location>
    </subcellularLocation>
</comment>
<dbReference type="PANTHER" id="PTHR11267">
    <property type="entry name" value="T-BOX PROTEIN-RELATED"/>
    <property type="match status" value="1"/>
</dbReference>
<dbReference type="Pfam" id="PF00907">
    <property type="entry name" value="T-box"/>
    <property type="match status" value="1"/>
</dbReference>
<evidence type="ECO:0000256" key="6">
    <source>
        <dbReference type="PROSITE-ProRule" id="PRU00201"/>
    </source>
</evidence>
<accession>A0A9D4BY65</accession>
<dbReference type="GO" id="GO:0045893">
    <property type="term" value="P:positive regulation of DNA-templated transcription"/>
    <property type="evidence" value="ECO:0007669"/>
    <property type="project" value="InterPro"/>
</dbReference>
<dbReference type="InterPro" id="IPR036960">
    <property type="entry name" value="T-box_sf"/>
</dbReference>
<keyword evidence="5 6" id="KW-0539">Nucleus</keyword>
<dbReference type="EMBL" id="JAIWYP010000014">
    <property type="protein sequence ID" value="KAH3713119.1"/>
    <property type="molecule type" value="Genomic_DNA"/>
</dbReference>
<reference evidence="8" key="2">
    <citation type="submission" date="2020-11" db="EMBL/GenBank/DDBJ databases">
        <authorList>
            <person name="McCartney M.A."/>
            <person name="Auch B."/>
            <person name="Kono T."/>
            <person name="Mallez S."/>
            <person name="Becker A."/>
            <person name="Gohl D.M."/>
            <person name="Silverstein K.A.T."/>
            <person name="Koren S."/>
            <person name="Bechman K.B."/>
            <person name="Herman A."/>
            <person name="Abrahante J.E."/>
            <person name="Garbe J."/>
        </authorList>
    </citation>
    <scope>NUCLEOTIDE SEQUENCE</scope>
    <source>
        <strain evidence="8">Duluth1</strain>
        <tissue evidence="8">Whole animal</tissue>
    </source>
</reference>
<evidence type="ECO:0000259" key="7">
    <source>
        <dbReference type="PROSITE" id="PS50252"/>
    </source>
</evidence>
<reference evidence="8" key="1">
    <citation type="journal article" date="2019" name="bioRxiv">
        <title>The Genome of the Zebra Mussel, Dreissena polymorpha: A Resource for Invasive Species Research.</title>
        <authorList>
            <person name="McCartney M.A."/>
            <person name="Auch B."/>
            <person name="Kono T."/>
            <person name="Mallez S."/>
            <person name="Zhang Y."/>
            <person name="Obille A."/>
            <person name="Becker A."/>
            <person name="Abrahante J.E."/>
            <person name="Garbe J."/>
            <person name="Badalamenti J.P."/>
            <person name="Herman A."/>
            <person name="Mangelson H."/>
            <person name="Liachko I."/>
            <person name="Sullivan S."/>
            <person name="Sone E.D."/>
            <person name="Koren S."/>
            <person name="Silverstein K.A.T."/>
            <person name="Beckman K.B."/>
            <person name="Gohl D.M."/>
        </authorList>
    </citation>
    <scope>NUCLEOTIDE SEQUENCE</scope>
    <source>
        <strain evidence="8">Duluth1</strain>
        <tissue evidence="8">Whole animal</tissue>
    </source>
</reference>
<comment type="caution">
    <text evidence="8">The sequence shown here is derived from an EMBL/GenBank/DDBJ whole genome shotgun (WGS) entry which is preliminary data.</text>
</comment>
<dbReference type="InterPro" id="IPR008967">
    <property type="entry name" value="p53-like_TF_DNA-bd_sf"/>
</dbReference>